<evidence type="ECO:0000313" key="4">
    <source>
        <dbReference type="Proteomes" id="UP000002051"/>
    </source>
</evidence>
<proteinExistence type="predicted"/>
<reference evidence="2" key="5">
    <citation type="journal article" date="2018" name="Nat. Plants">
        <title>Whole-genome landscape of Medicago truncatula symbiotic genes.</title>
        <authorList>
            <person name="Pecrix Y."/>
            <person name="Gamas P."/>
            <person name="Carrere S."/>
        </authorList>
    </citation>
    <scope>NUCLEOTIDE SEQUENCE</scope>
    <source>
        <tissue evidence="2">Leaves</tissue>
    </source>
</reference>
<dbReference type="Proteomes" id="UP000265566">
    <property type="component" value="Chromosome 8"/>
</dbReference>
<evidence type="ECO:0000313" key="5">
    <source>
        <dbReference type="Proteomes" id="UP000265566"/>
    </source>
</evidence>
<accession>A0A072TSZ8</accession>
<dbReference type="HOGENOM" id="CLU_2444253_0_0_1"/>
<evidence type="ECO:0000313" key="3">
    <source>
        <dbReference type="EnsemblPlants" id="KEH19958"/>
    </source>
</evidence>
<organism evidence="1 4">
    <name type="scientific">Medicago truncatula</name>
    <name type="common">Barrel medic</name>
    <name type="synonym">Medicago tribuloides</name>
    <dbReference type="NCBI Taxonomy" id="3880"/>
    <lineage>
        <taxon>Eukaryota</taxon>
        <taxon>Viridiplantae</taxon>
        <taxon>Streptophyta</taxon>
        <taxon>Embryophyta</taxon>
        <taxon>Tracheophyta</taxon>
        <taxon>Spermatophyta</taxon>
        <taxon>Magnoliopsida</taxon>
        <taxon>eudicotyledons</taxon>
        <taxon>Gunneridae</taxon>
        <taxon>Pentapetalae</taxon>
        <taxon>rosids</taxon>
        <taxon>fabids</taxon>
        <taxon>Fabales</taxon>
        <taxon>Fabaceae</taxon>
        <taxon>Papilionoideae</taxon>
        <taxon>50 kb inversion clade</taxon>
        <taxon>NPAAA clade</taxon>
        <taxon>Hologalegina</taxon>
        <taxon>IRL clade</taxon>
        <taxon>Trifolieae</taxon>
        <taxon>Medicago</taxon>
    </lineage>
</organism>
<dbReference type="Gramene" id="rna47643">
    <property type="protein sequence ID" value="RHN41333.1"/>
    <property type="gene ID" value="gene47643"/>
</dbReference>
<sequence>MWSPVIRLRVTRKGQLFIGRRVQNQIASSFHLILASRESCHFVCAYPQQMFESEIITRNAIAISRCLVFIEWNVLDVSSKPSSNSSLPTP</sequence>
<evidence type="ECO:0000313" key="1">
    <source>
        <dbReference type="EMBL" id="KEH19958.1"/>
    </source>
</evidence>
<reference evidence="1 4" key="1">
    <citation type="journal article" date="2011" name="Nature">
        <title>The Medicago genome provides insight into the evolution of rhizobial symbioses.</title>
        <authorList>
            <person name="Young N.D."/>
            <person name="Debelle F."/>
            <person name="Oldroyd G.E."/>
            <person name="Geurts R."/>
            <person name="Cannon S.B."/>
            <person name="Udvardi M.K."/>
            <person name="Benedito V.A."/>
            <person name="Mayer K.F."/>
            <person name="Gouzy J."/>
            <person name="Schoof H."/>
            <person name="Van de Peer Y."/>
            <person name="Proost S."/>
            <person name="Cook D.R."/>
            <person name="Meyers B.C."/>
            <person name="Spannagl M."/>
            <person name="Cheung F."/>
            <person name="De Mita S."/>
            <person name="Krishnakumar V."/>
            <person name="Gundlach H."/>
            <person name="Zhou S."/>
            <person name="Mudge J."/>
            <person name="Bharti A.K."/>
            <person name="Murray J.D."/>
            <person name="Naoumkina M.A."/>
            <person name="Rosen B."/>
            <person name="Silverstein K.A."/>
            <person name="Tang H."/>
            <person name="Rombauts S."/>
            <person name="Zhao P.X."/>
            <person name="Zhou P."/>
            <person name="Barbe V."/>
            <person name="Bardou P."/>
            <person name="Bechner M."/>
            <person name="Bellec A."/>
            <person name="Berger A."/>
            <person name="Berges H."/>
            <person name="Bidwell S."/>
            <person name="Bisseling T."/>
            <person name="Choisne N."/>
            <person name="Couloux A."/>
            <person name="Denny R."/>
            <person name="Deshpande S."/>
            <person name="Dai X."/>
            <person name="Doyle J.J."/>
            <person name="Dudez A.M."/>
            <person name="Farmer A.D."/>
            <person name="Fouteau S."/>
            <person name="Franken C."/>
            <person name="Gibelin C."/>
            <person name="Gish J."/>
            <person name="Goldstein S."/>
            <person name="Gonzalez A.J."/>
            <person name="Green P.J."/>
            <person name="Hallab A."/>
            <person name="Hartog M."/>
            <person name="Hua A."/>
            <person name="Humphray S.J."/>
            <person name="Jeong D.H."/>
            <person name="Jing Y."/>
            <person name="Jocker A."/>
            <person name="Kenton S.M."/>
            <person name="Kim D.J."/>
            <person name="Klee K."/>
            <person name="Lai H."/>
            <person name="Lang C."/>
            <person name="Lin S."/>
            <person name="Macmil S.L."/>
            <person name="Magdelenat G."/>
            <person name="Matthews L."/>
            <person name="McCorrison J."/>
            <person name="Monaghan E.L."/>
            <person name="Mun J.H."/>
            <person name="Najar F.Z."/>
            <person name="Nicholson C."/>
            <person name="Noirot C."/>
            <person name="O'Bleness M."/>
            <person name="Paule C.R."/>
            <person name="Poulain J."/>
            <person name="Prion F."/>
            <person name="Qin B."/>
            <person name="Qu C."/>
            <person name="Retzel E.F."/>
            <person name="Riddle C."/>
            <person name="Sallet E."/>
            <person name="Samain S."/>
            <person name="Samson N."/>
            <person name="Sanders I."/>
            <person name="Saurat O."/>
            <person name="Scarpelli C."/>
            <person name="Schiex T."/>
            <person name="Segurens B."/>
            <person name="Severin A.J."/>
            <person name="Sherrier D.J."/>
            <person name="Shi R."/>
            <person name="Sims S."/>
            <person name="Singer S.R."/>
            <person name="Sinharoy S."/>
            <person name="Sterck L."/>
            <person name="Viollet A."/>
            <person name="Wang B.B."/>
            <person name="Wang K."/>
            <person name="Wang M."/>
            <person name="Wang X."/>
            <person name="Warfsmann J."/>
            <person name="Weissenbach J."/>
            <person name="White D.D."/>
            <person name="White J.D."/>
            <person name="Wiley G.B."/>
            <person name="Wincker P."/>
            <person name="Xing Y."/>
            <person name="Yang L."/>
            <person name="Yao Z."/>
            <person name="Ying F."/>
            <person name="Zhai J."/>
            <person name="Zhou L."/>
            <person name="Zuber A."/>
            <person name="Denarie J."/>
            <person name="Dixon R.A."/>
            <person name="May G.D."/>
            <person name="Schwartz D.C."/>
            <person name="Rogers J."/>
            <person name="Quetier F."/>
            <person name="Town C.D."/>
            <person name="Roe B.A."/>
        </authorList>
    </citation>
    <scope>NUCLEOTIDE SEQUENCE [LARGE SCALE GENOMIC DNA]</scope>
    <source>
        <strain evidence="1">A17</strain>
        <strain evidence="3 4">cv. Jemalong A17</strain>
    </source>
</reference>
<reference evidence="1 4" key="2">
    <citation type="journal article" date="2014" name="BMC Genomics">
        <title>An improved genome release (version Mt4.0) for the model legume Medicago truncatula.</title>
        <authorList>
            <person name="Tang H."/>
            <person name="Krishnakumar V."/>
            <person name="Bidwell S."/>
            <person name="Rosen B."/>
            <person name="Chan A."/>
            <person name="Zhou S."/>
            <person name="Gentzbittel L."/>
            <person name="Childs K.L."/>
            <person name="Yandell M."/>
            <person name="Gundlach H."/>
            <person name="Mayer K.F."/>
            <person name="Schwartz D.C."/>
            <person name="Town C.D."/>
        </authorList>
    </citation>
    <scope>GENOME REANNOTATION</scope>
    <source>
        <strain evidence="1">A17</strain>
        <strain evidence="3 4">cv. Jemalong A17</strain>
    </source>
</reference>
<reference evidence="3" key="3">
    <citation type="submission" date="2015-04" db="UniProtKB">
        <authorList>
            <consortium name="EnsemblPlants"/>
        </authorList>
    </citation>
    <scope>IDENTIFICATION</scope>
    <source>
        <strain evidence="3">cv. Jemalong A17</strain>
    </source>
</reference>
<dbReference type="Proteomes" id="UP000002051">
    <property type="component" value="Chromosome 8"/>
</dbReference>
<name>A0A072TSZ8_MEDTR</name>
<dbReference type="EMBL" id="PSQE01000008">
    <property type="protein sequence ID" value="RHN41333.1"/>
    <property type="molecule type" value="Genomic_DNA"/>
</dbReference>
<keyword evidence="4" id="KW-1185">Reference proteome</keyword>
<protein>
    <submittedName>
        <fullName evidence="1 3">Uncharacterized protein</fullName>
    </submittedName>
</protein>
<dbReference type="EnsemblPlants" id="KEH19958">
    <property type="protein sequence ID" value="KEH19958"/>
    <property type="gene ID" value="MTR_8g063820"/>
</dbReference>
<evidence type="ECO:0000313" key="2">
    <source>
        <dbReference type="EMBL" id="RHN41333.1"/>
    </source>
</evidence>
<dbReference type="AlphaFoldDB" id="A0A072TSZ8"/>
<dbReference type="EMBL" id="CM001224">
    <property type="protein sequence ID" value="KEH19958.1"/>
    <property type="molecule type" value="Genomic_DNA"/>
</dbReference>
<gene>
    <name evidence="1" type="ordered locus">MTR_8g063820</name>
    <name evidence="2" type="ORF">MtrunA17_Chr8g0364971</name>
</gene>
<reference evidence="5" key="4">
    <citation type="journal article" date="2018" name="Nat. Plants">
        <title>Whole-genome landscape of Medicago truncatula symbiotic genes.</title>
        <authorList>
            <person name="Pecrix Y."/>
            <person name="Staton S.E."/>
            <person name="Sallet E."/>
            <person name="Lelandais-Briere C."/>
            <person name="Moreau S."/>
            <person name="Carrere S."/>
            <person name="Blein T."/>
            <person name="Jardinaud M.F."/>
            <person name="Latrasse D."/>
            <person name="Zouine M."/>
            <person name="Zahm M."/>
            <person name="Kreplak J."/>
            <person name="Mayjonade B."/>
            <person name="Satge C."/>
            <person name="Perez M."/>
            <person name="Cauet S."/>
            <person name="Marande W."/>
            <person name="Chantry-Darmon C."/>
            <person name="Lopez-Roques C."/>
            <person name="Bouchez O."/>
            <person name="Berard A."/>
            <person name="Debelle F."/>
            <person name="Munos S."/>
            <person name="Bendahmane A."/>
            <person name="Berges H."/>
            <person name="Niebel A."/>
            <person name="Buitink J."/>
            <person name="Frugier F."/>
            <person name="Benhamed M."/>
            <person name="Crespi M."/>
            <person name="Gouzy J."/>
            <person name="Gamas P."/>
        </authorList>
    </citation>
    <scope>NUCLEOTIDE SEQUENCE [LARGE SCALE GENOMIC DNA]</scope>
    <source>
        <strain evidence="5">cv. Jemalong A17</strain>
    </source>
</reference>